<reference evidence="1" key="1">
    <citation type="submission" date="2014-11" db="EMBL/GenBank/DDBJ databases">
        <authorList>
            <person name="Amaro Gonzalez C."/>
        </authorList>
    </citation>
    <scope>NUCLEOTIDE SEQUENCE</scope>
</reference>
<proteinExistence type="predicted"/>
<dbReference type="EMBL" id="GBXM01040590">
    <property type="protein sequence ID" value="JAH67987.1"/>
    <property type="molecule type" value="Transcribed_RNA"/>
</dbReference>
<protein>
    <submittedName>
        <fullName evidence="1">Uncharacterized protein</fullName>
    </submittedName>
</protein>
<sequence length="22" mass="2543">MFVVSERIMLSKSVSLLNFLKT</sequence>
<evidence type="ECO:0000313" key="1">
    <source>
        <dbReference type="EMBL" id="JAH67987.1"/>
    </source>
</evidence>
<reference evidence="1" key="2">
    <citation type="journal article" date="2015" name="Fish Shellfish Immunol.">
        <title>Early steps in the European eel (Anguilla anguilla)-Vibrio vulnificus interaction in the gills: Role of the RtxA13 toxin.</title>
        <authorList>
            <person name="Callol A."/>
            <person name="Pajuelo D."/>
            <person name="Ebbesson L."/>
            <person name="Teles M."/>
            <person name="MacKenzie S."/>
            <person name="Amaro C."/>
        </authorList>
    </citation>
    <scope>NUCLEOTIDE SEQUENCE</scope>
</reference>
<accession>A0A0E9UQ91</accession>
<organism evidence="1">
    <name type="scientific">Anguilla anguilla</name>
    <name type="common">European freshwater eel</name>
    <name type="synonym">Muraena anguilla</name>
    <dbReference type="NCBI Taxonomy" id="7936"/>
    <lineage>
        <taxon>Eukaryota</taxon>
        <taxon>Metazoa</taxon>
        <taxon>Chordata</taxon>
        <taxon>Craniata</taxon>
        <taxon>Vertebrata</taxon>
        <taxon>Euteleostomi</taxon>
        <taxon>Actinopterygii</taxon>
        <taxon>Neopterygii</taxon>
        <taxon>Teleostei</taxon>
        <taxon>Anguilliformes</taxon>
        <taxon>Anguillidae</taxon>
        <taxon>Anguilla</taxon>
    </lineage>
</organism>
<dbReference type="AlphaFoldDB" id="A0A0E9UQ91"/>
<name>A0A0E9UQ91_ANGAN</name>